<organism evidence="3 4">
    <name type="scientific">Roseibacillus persicicus</name>
    <dbReference type="NCBI Taxonomy" id="454148"/>
    <lineage>
        <taxon>Bacteria</taxon>
        <taxon>Pseudomonadati</taxon>
        <taxon>Verrucomicrobiota</taxon>
        <taxon>Verrucomicrobiia</taxon>
        <taxon>Verrucomicrobiales</taxon>
        <taxon>Verrucomicrobiaceae</taxon>
        <taxon>Roseibacillus</taxon>
    </lineage>
</organism>
<dbReference type="PIRSF" id="PIRSF006728">
    <property type="entry name" value="CinA"/>
    <property type="match status" value="1"/>
</dbReference>
<dbReference type="Gene3D" id="3.90.950.20">
    <property type="entry name" value="CinA-like"/>
    <property type="match status" value="1"/>
</dbReference>
<evidence type="ECO:0000313" key="4">
    <source>
        <dbReference type="Proteomes" id="UP000644507"/>
    </source>
</evidence>
<evidence type="ECO:0000313" key="3">
    <source>
        <dbReference type="EMBL" id="GHC67041.1"/>
    </source>
</evidence>
<name>A0A918TZP0_9BACT</name>
<dbReference type="Proteomes" id="UP000644507">
    <property type="component" value="Unassembled WGS sequence"/>
</dbReference>
<dbReference type="SUPFAM" id="SSF53218">
    <property type="entry name" value="Molybdenum cofactor biosynthesis proteins"/>
    <property type="match status" value="1"/>
</dbReference>
<dbReference type="InterPro" id="IPR008135">
    <property type="entry name" value="Competence-induced_CinA"/>
</dbReference>
<reference evidence="3" key="2">
    <citation type="submission" date="2020-09" db="EMBL/GenBank/DDBJ databases">
        <authorList>
            <person name="Sun Q."/>
            <person name="Kim S."/>
        </authorList>
    </citation>
    <scope>NUCLEOTIDE SEQUENCE</scope>
    <source>
        <strain evidence="3">KCTC 12988</strain>
    </source>
</reference>
<evidence type="ECO:0000256" key="1">
    <source>
        <dbReference type="HAMAP-Rule" id="MF_00226"/>
    </source>
</evidence>
<dbReference type="InterPro" id="IPR036425">
    <property type="entry name" value="MoaB/Mog-like_dom_sf"/>
</dbReference>
<dbReference type="SMART" id="SM00852">
    <property type="entry name" value="MoCF_biosynth"/>
    <property type="match status" value="1"/>
</dbReference>
<accession>A0A918TZP0</accession>
<dbReference type="InterPro" id="IPR050101">
    <property type="entry name" value="CinA"/>
</dbReference>
<dbReference type="CDD" id="cd00885">
    <property type="entry name" value="cinA"/>
    <property type="match status" value="1"/>
</dbReference>
<protein>
    <recommendedName>
        <fullName evidence="1">CinA-like protein</fullName>
    </recommendedName>
</protein>
<dbReference type="PANTHER" id="PTHR13939">
    <property type="entry name" value="NICOTINAMIDE-NUCLEOTIDE AMIDOHYDROLASE PNCC"/>
    <property type="match status" value="1"/>
</dbReference>
<dbReference type="NCBIfam" id="NF001813">
    <property type="entry name" value="PRK00549.1"/>
    <property type="match status" value="1"/>
</dbReference>
<dbReference type="HAMAP" id="MF_00226_B">
    <property type="entry name" value="CinA_B"/>
    <property type="match status" value="1"/>
</dbReference>
<dbReference type="InterPro" id="IPR008136">
    <property type="entry name" value="CinA_C"/>
</dbReference>
<dbReference type="Gene3D" id="3.40.980.10">
    <property type="entry name" value="MoaB/Mog-like domain"/>
    <property type="match status" value="1"/>
</dbReference>
<feature type="domain" description="MoaB/Mog" evidence="2">
    <location>
        <begin position="9"/>
        <end position="180"/>
    </location>
</feature>
<gene>
    <name evidence="3" type="ORF">GCM10007100_38740</name>
</gene>
<dbReference type="SUPFAM" id="SSF142433">
    <property type="entry name" value="CinA-like"/>
    <property type="match status" value="1"/>
</dbReference>
<dbReference type="InterPro" id="IPR001453">
    <property type="entry name" value="MoaB/Mog_dom"/>
</dbReference>
<evidence type="ECO:0000259" key="2">
    <source>
        <dbReference type="SMART" id="SM00852"/>
    </source>
</evidence>
<comment type="caution">
    <text evidence="3">The sequence shown here is derived from an EMBL/GenBank/DDBJ whole genome shotgun (WGS) entry which is preliminary data.</text>
</comment>
<comment type="similarity">
    <text evidence="1">Belongs to the CinA family.</text>
</comment>
<keyword evidence="4" id="KW-1185">Reference proteome</keyword>
<proteinExistence type="inferred from homology"/>
<dbReference type="Pfam" id="PF00994">
    <property type="entry name" value="MoCF_biosynth"/>
    <property type="match status" value="1"/>
</dbReference>
<reference evidence="3" key="1">
    <citation type="journal article" date="2014" name="Int. J. Syst. Evol. Microbiol.">
        <title>Complete genome sequence of Corynebacterium casei LMG S-19264T (=DSM 44701T), isolated from a smear-ripened cheese.</title>
        <authorList>
            <consortium name="US DOE Joint Genome Institute (JGI-PGF)"/>
            <person name="Walter F."/>
            <person name="Albersmeier A."/>
            <person name="Kalinowski J."/>
            <person name="Ruckert C."/>
        </authorList>
    </citation>
    <scope>NUCLEOTIDE SEQUENCE</scope>
    <source>
        <strain evidence="3">KCTC 12988</strain>
    </source>
</reference>
<dbReference type="InterPro" id="IPR036653">
    <property type="entry name" value="CinA-like_C"/>
</dbReference>
<dbReference type="AlphaFoldDB" id="A0A918TZP0"/>
<dbReference type="PANTHER" id="PTHR13939:SF0">
    <property type="entry name" value="NMN AMIDOHYDROLASE-LIKE PROTEIN YFAY"/>
    <property type="match status" value="1"/>
</dbReference>
<sequence>MEAASVRIEILNTGTELLLGSTLNTHGHWMGQELLKMGLRVQRQTTVPDGEAIHEAMRESVMRSDALIVTGGLGPTSDDLTREATAEVLGIEMIEDEQAVRTMREFFRARGYAAMPEGNRKQALVPVGADVLPNANGTAPGIYVPPRLGQASACAIFLLPGPPSELRPMFHEEAAPRLRALAGIEDAGEAVELKFVGIGESSFADGIDEDLQAIEGLEFGYCARLGELDLRLIGGNDAITAARDLVAKSFSKQYVSDDGSSLEEVVVREMASRGLKLATAESCTGGLIANRVTNVPGSSAVLTHGFVTYANEAKVGVLGVKEETLAKVGAVSEEVCREMAEGALAASGSDLAIAVTGIAGPGGGSDEKPIGTVFVGLAQKGKETFVLTKCDPRNRLSFKQQVSQLALDLVRRRVVHGE</sequence>
<dbReference type="NCBIfam" id="TIGR00199">
    <property type="entry name" value="PncC_domain"/>
    <property type="match status" value="1"/>
</dbReference>
<dbReference type="EMBL" id="BMXI01000023">
    <property type="protein sequence ID" value="GHC67041.1"/>
    <property type="molecule type" value="Genomic_DNA"/>
</dbReference>
<dbReference type="RefSeq" id="WP_229809607.1">
    <property type="nucleotide sequence ID" value="NZ_BMXI01000023.1"/>
</dbReference>
<dbReference type="NCBIfam" id="TIGR00200">
    <property type="entry name" value="cinA_nterm"/>
    <property type="match status" value="1"/>
</dbReference>
<dbReference type="Pfam" id="PF02464">
    <property type="entry name" value="CinA"/>
    <property type="match status" value="1"/>
</dbReference>